<dbReference type="SUPFAM" id="SSF158694">
    <property type="entry name" value="UraD-Like"/>
    <property type="match status" value="1"/>
</dbReference>
<dbReference type="RefSeq" id="WP_172511850.1">
    <property type="nucleotide sequence ID" value="NZ_CP032549.1"/>
</dbReference>
<dbReference type="NCBIfam" id="TIGR03180">
    <property type="entry name" value="UraD_2"/>
    <property type="match status" value="1"/>
</dbReference>
<dbReference type="GO" id="GO:0051997">
    <property type="term" value="F:2-oxo-4-hydroxy-4-carboxy-5-ureidoimidazoline decarboxylase activity"/>
    <property type="evidence" value="ECO:0007669"/>
    <property type="project" value="UniProtKB-EC"/>
</dbReference>
<dbReference type="InterPro" id="IPR017595">
    <property type="entry name" value="OHCU_decarboxylase-2"/>
</dbReference>
<dbReference type="PANTHER" id="PTHR43466">
    <property type="entry name" value="2-OXO-4-HYDROXY-4-CARBOXY-5-UREIDOIMIDAZOLINE DECARBOXYLASE-RELATED"/>
    <property type="match status" value="1"/>
</dbReference>
<dbReference type="EC" id="4.1.1.97" evidence="3"/>
<organism evidence="8 9">
    <name type="scientific">Glutamicibacter mishrai</name>
    <dbReference type="NCBI Taxonomy" id="1775880"/>
    <lineage>
        <taxon>Bacteria</taxon>
        <taxon>Bacillati</taxon>
        <taxon>Actinomycetota</taxon>
        <taxon>Actinomycetes</taxon>
        <taxon>Micrococcales</taxon>
        <taxon>Micrococcaceae</taxon>
        <taxon>Glutamicibacter</taxon>
    </lineage>
</organism>
<evidence type="ECO:0000256" key="5">
    <source>
        <dbReference type="ARBA" id="ARBA00022793"/>
    </source>
</evidence>
<keyword evidence="4" id="KW-0659">Purine metabolism</keyword>
<protein>
    <recommendedName>
        <fullName evidence="3">2-oxo-4-hydroxy-4-carboxy-5-ureidoimidazoline decarboxylase</fullName>
        <ecNumber evidence="3">4.1.1.97</ecNumber>
    </recommendedName>
</protein>
<dbReference type="AlphaFoldDB" id="A0A6H0SI46"/>
<keyword evidence="5" id="KW-0210">Decarboxylase</keyword>
<evidence type="ECO:0000256" key="1">
    <source>
        <dbReference type="ARBA" id="ARBA00001163"/>
    </source>
</evidence>
<evidence type="ECO:0000313" key="9">
    <source>
        <dbReference type="Proteomes" id="UP000502331"/>
    </source>
</evidence>
<dbReference type="PANTHER" id="PTHR43466:SF1">
    <property type="entry name" value="2-OXO-4-HYDROXY-4-CARBOXY-5-UREIDOIMIDAZOLINE DECARBOXYLASE-RELATED"/>
    <property type="match status" value="1"/>
</dbReference>
<dbReference type="Gene3D" id="1.10.3330.10">
    <property type="entry name" value="Oxo-4-hydroxy-4-carboxy-5-ureidoimidazoline decarboxylase"/>
    <property type="match status" value="1"/>
</dbReference>
<evidence type="ECO:0000256" key="3">
    <source>
        <dbReference type="ARBA" id="ARBA00012257"/>
    </source>
</evidence>
<dbReference type="GO" id="GO:0019628">
    <property type="term" value="P:urate catabolic process"/>
    <property type="evidence" value="ECO:0007669"/>
    <property type="project" value="TreeGrafter"/>
</dbReference>
<name>A0A6H0SI46_9MICC</name>
<dbReference type="GO" id="GO:0006144">
    <property type="term" value="P:purine nucleobase metabolic process"/>
    <property type="evidence" value="ECO:0007669"/>
    <property type="project" value="UniProtKB-KW"/>
</dbReference>
<evidence type="ECO:0000313" key="8">
    <source>
        <dbReference type="EMBL" id="QIV87058.1"/>
    </source>
</evidence>
<feature type="domain" description="Oxo-4-hydroxy-4-carboxy-5-ureidoimidazoline decarboxylase" evidence="7">
    <location>
        <begin position="7"/>
        <end position="159"/>
    </location>
</feature>
<accession>A0A6H0SI46</accession>
<dbReference type="NCBIfam" id="NF010372">
    <property type="entry name" value="PRK13798.1"/>
    <property type="match status" value="1"/>
</dbReference>
<dbReference type="Pfam" id="PF09349">
    <property type="entry name" value="OHCU_decarbox"/>
    <property type="match status" value="1"/>
</dbReference>
<keyword evidence="9" id="KW-1185">Reference proteome</keyword>
<evidence type="ECO:0000256" key="6">
    <source>
        <dbReference type="ARBA" id="ARBA00023239"/>
    </source>
</evidence>
<keyword evidence="6 8" id="KW-0456">Lyase</keyword>
<reference evidence="8 9" key="1">
    <citation type="submission" date="2018-09" db="EMBL/GenBank/DDBJ databases">
        <title>Glutamicibacter mishrai S5-52T (LMG 29155T = KCTC 39846T).</title>
        <authorList>
            <person name="Das S.K."/>
        </authorList>
    </citation>
    <scope>NUCLEOTIDE SEQUENCE [LARGE SCALE GENOMIC DNA]</scope>
    <source>
        <strain evidence="8 9">S5-52</strain>
    </source>
</reference>
<evidence type="ECO:0000256" key="4">
    <source>
        <dbReference type="ARBA" id="ARBA00022631"/>
    </source>
</evidence>
<comment type="pathway">
    <text evidence="2">Purine metabolism; urate degradation; (S)-allantoin from urate: step 3/3.</text>
</comment>
<dbReference type="Proteomes" id="UP000502331">
    <property type="component" value="Chromosome"/>
</dbReference>
<dbReference type="EMBL" id="CP032549">
    <property type="protein sequence ID" value="QIV87058.1"/>
    <property type="molecule type" value="Genomic_DNA"/>
</dbReference>
<sequence>MHLDAFNELSAAEAENLLRPCVDVDRWINELISARPFADRDELASYALSGIAPFNPQELDAALAQHPRIGERAEGESKEADLSRGEQATLKLDGDATARLKAANQDYEQRFDRVFLIRAAGRSTEEILAECERRLANDDATELAEVATQLREIAVLRLKDLITN</sequence>
<dbReference type="InterPro" id="IPR018020">
    <property type="entry name" value="OHCU_decarboxylase"/>
</dbReference>
<proteinExistence type="predicted"/>
<gene>
    <name evidence="8" type="primary">uraD</name>
    <name evidence="8" type="ORF">D3791_07915</name>
</gene>
<comment type="catalytic activity">
    <reaction evidence="1">
        <text>5-hydroxy-2-oxo-4-ureido-2,5-dihydro-1H-imidazole-5-carboxylate + H(+) = (S)-allantoin + CO2</text>
        <dbReference type="Rhea" id="RHEA:26301"/>
        <dbReference type="ChEBI" id="CHEBI:15378"/>
        <dbReference type="ChEBI" id="CHEBI:15678"/>
        <dbReference type="ChEBI" id="CHEBI:16526"/>
        <dbReference type="ChEBI" id="CHEBI:58639"/>
        <dbReference type="EC" id="4.1.1.97"/>
    </reaction>
</comment>
<evidence type="ECO:0000256" key="2">
    <source>
        <dbReference type="ARBA" id="ARBA00004754"/>
    </source>
</evidence>
<dbReference type="InterPro" id="IPR036778">
    <property type="entry name" value="OHCU_decarboxylase_sf"/>
</dbReference>
<evidence type="ECO:0000259" key="7">
    <source>
        <dbReference type="Pfam" id="PF09349"/>
    </source>
</evidence>